<name>A0A8H3F9D3_9LECA</name>
<dbReference type="SMART" id="SM00404">
    <property type="entry name" value="PTPc_motif"/>
    <property type="match status" value="1"/>
</dbReference>
<dbReference type="GO" id="GO:0004725">
    <property type="term" value="F:protein tyrosine phosphatase activity"/>
    <property type="evidence" value="ECO:0007669"/>
    <property type="project" value="UniProtKB-EC"/>
</dbReference>
<dbReference type="OrthoDB" id="6058203at2759"/>
<feature type="domain" description="Rhodanese" evidence="6">
    <location>
        <begin position="290"/>
        <end position="406"/>
    </location>
</feature>
<dbReference type="PRINTS" id="PR00700">
    <property type="entry name" value="PRTYPHPHTASE"/>
</dbReference>
<evidence type="ECO:0000256" key="2">
    <source>
        <dbReference type="ARBA" id="ARBA00013064"/>
    </source>
</evidence>
<dbReference type="Proteomes" id="UP000664169">
    <property type="component" value="Unassembled WGS sequence"/>
</dbReference>
<dbReference type="InterPro" id="IPR036873">
    <property type="entry name" value="Rhodanese-like_dom_sf"/>
</dbReference>
<evidence type="ECO:0000313" key="7">
    <source>
        <dbReference type="EMBL" id="CAF9921102.1"/>
    </source>
</evidence>
<dbReference type="PROSITE" id="PS50056">
    <property type="entry name" value="TYR_PHOSPHATASE_2"/>
    <property type="match status" value="1"/>
</dbReference>
<feature type="compositionally biased region" description="Polar residues" evidence="3">
    <location>
        <begin position="220"/>
        <end position="229"/>
    </location>
</feature>
<reference evidence="7" key="1">
    <citation type="submission" date="2021-03" db="EMBL/GenBank/DDBJ databases">
        <authorList>
            <person name="Tagirdzhanova G."/>
        </authorList>
    </citation>
    <scope>NUCLEOTIDE SEQUENCE</scope>
</reference>
<accession>A0A8H3F9D3</accession>
<dbReference type="PROSITE" id="PS50055">
    <property type="entry name" value="TYR_PHOSPHATASE_PTP"/>
    <property type="match status" value="1"/>
</dbReference>
<feature type="domain" description="Tyrosine-protein phosphatase" evidence="4">
    <location>
        <begin position="544"/>
        <end position="869"/>
    </location>
</feature>
<keyword evidence="8" id="KW-1185">Reference proteome</keyword>
<feature type="compositionally biased region" description="Low complexity" evidence="3">
    <location>
        <begin position="16"/>
        <end position="32"/>
    </location>
</feature>
<evidence type="ECO:0000256" key="3">
    <source>
        <dbReference type="SAM" id="MobiDB-lite"/>
    </source>
</evidence>
<dbReference type="PANTHER" id="PTHR19134">
    <property type="entry name" value="RECEPTOR-TYPE TYROSINE-PROTEIN PHOSPHATASE"/>
    <property type="match status" value="1"/>
</dbReference>
<feature type="compositionally biased region" description="Polar residues" evidence="3">
    <location>
        <begin position="134"/>
        <end position="163"/>
    </location>
</feature>
<dbReference type="InterPro" id="IPR050348">
    <property type="entry name" value="Protein-Tyr_Phosphatase"/>
</dbReference>
<dbReference type="PANTHER" id="PTHR19134:SF561">
    <property type="entry name" value="PROTEIN TYROSINE PHOSPHATASE 36E, ISOFORM A"/>
    <property type="match status" value="1"/>
</dbReference>
<evidence type="ECO:0000259" key="5">
    <source>
        <dbReference type="PROSITE" id="PS50056"/>
    </source>
</evidence>
<dbReference type="InterPro" id="IPR029021">
    <property type="entry name" value="Prot-tyrosine_phosphatase-like"/>
</dbReference>
<dbReference type="InterPro" id="IPR016130">
    <property type="entry name" value="Tyr_Pase_AS"/>
</dbReference>
<dbReference type="PROSITE" id="PS00383">
    <property type="entry name" value="TYR_PHOSPHATASE_1"/>
    <property type="match status" value="1"/>
</dbReference>
<evidence type="ECO:0000313" key="8">
    <source>
        <dbReference type="Proteomes" id="UP000664169"/>
    </source>
</evidence>
<dbReference type="Pfam" id="PF00102">
    <property type="entry name" value="Y_phosphatase"/>
    <property type="match status" value="2"/>
</dbReference>
<dbReference type="PROSITE" id="PS50206">
    <property type="entry name" value="RHODANESE_3"/>
    <property type="match status" value="1"/>
</dbReference>
<comment type="similarity">
    <text evidence="1">Belongs to the protein-tyrosine phosphatase family. Non-receptor class subfamily.</text>
</comment>
<dbReference type="AlphaFoldDB" id="A0A8H3F9D3"/>
<organism evidence="7 8">
    <name type="scientific">Gomphillus americanus</name>
    <dbReference type="NCBI Taxonomy" id="1940652"/>
    <lineage>
        <taxon>Eukaryota</taxon>
        <taxon>Fungi</taxon>
        <taxon>Dikarya</taxon>
        <taxon>Ascomycota</taxon>
        <taxon>Pezizomycotina</taxon>
        <taxon>Lecanoromycetes</taxon>
        <taxon>OSLEUM clade</taxon>
        <taxon>Ostropomycetidae</taxon>
        <taxon>Ostropales</taxon>
        <taxon>Graphidaceae</taxon>
        <taxon>Gomphilloideae</taxon>
        <taxon>Gomphillus</taxon>
    </lineage>
</organism>
<feature type="compositionally biased region" description="Basic and acidic residues" evidence="3">
    <location>
        <begin position="190"/>
        <end position="217"/>
    </location>
</feature>
<feature type="region of interest" description="Disordered" evidence="3">
    <location>
        <begin position="1"/>
        <end position="237"/>
    </location>
</feature>
<evidence type="ECO:0000259" key="6">
    <source>
        <dbReference type="PROSITE" id="PS50206"/>
    </source>
</evidence>
<proteinExistence type="inferred from homology"/>
<dbReference type="InterPro" id="IPR003595">
    <property type="entry name" value="Tyr_Pase_cat"/>
</dbReference>
<dbReference type="InterPro" id="IPR001763">
    <property type="entry name" value="Rhodanese-like_dom"/>
</dbReference>
<comment type="caution">
    <text evidence="7">The sequence shown here is derived from an EMBL/GenBank/DDBJ whole genome shotgun (WGS) entry which is preliminary data.</text>
</comment>
<dbReference type="InterPro" id="IPR000387">
    <property type="entry name" value="Tyr_Pase_dom"/>
</dbReference>
<evidence type="ECO:0000259" key="4">
    <source>
        <dbReference type="PROSITE" id="PS50055"/>
    </source>
</evidence>
<dbReference type="CDD" id="cd18533">
    <property type="entry name" value="PTP_fungal"/>
    <property type="match status" value="1"/>
</dbReference>
<evidence type="ECO:0000256" key="1">
    <source>
        <dbReference type="ARBA" id="ARBA00009649"/>
    </source>
</evidence>
<feature type="compositionally biased region" description="Polar residues" evidence="3">
    <location>
        <begin position="1"/>
        <end position="13"/>
    </location>
</feature>
<dbReference type="Pfam" id="PF00581">
    <property type="entry name" value="Rhodanese"/>
    <property type="match status" value="1"/>
</dbReference>
<dbReference type="CDD" id="cd01446">
    <property type="entry name" value="DSP_MapKP"/>
    <property type="match status" value="1"/>
</dbReference>
<sequence length="889" mass="97983">MTTTATSNHNARTARTPWSSHSQSKPSTSTTPAGYPSRTPASVGQALPPILSAHDHPVPPLGQQAAASTSSPSYFGLLVQDDNDNPANSDAGGYAKKNWKTPSSSVRSRAADFPHTVPHESNPSLAAFRKQSESKTFQLDTGNSITSASSPRHSVSRTTSQLRGSLDGASPRQQARDAKDTSDESEGMEVDIKSPLKRAIDQDISRDSKFQLPRRESPANLPTLNSGATKDSFPIGNRHPCLSLPGDRIESVSENEMSSPERANTLPVQFTNGQPILLSTQNFAQLMKDTSDNLLLLDVRVSPQYALSRIHGALNLCIPTTLLKRPSFNVTKLLETFTSDVERQKFSQWKEMDCIVMYDANSVLLKDAASCVNTIKKFTNEGWKGTSYILKGGYAEVSKKFPALIEKTRNVNSAQSGKQPLALNGRSVGGAPVAGGLSMPAQQSAANPFFGNIRQNMDLIGGVGQMPIKQPDVLTHKGFKFLPGWLQRAAEELNNGKAVSDEFLSIEKDEQERMRNALSTNVTYGTPGPASNNKLQVAGIEKGNKNRYNNILPFNHTRVKLQDVSPSACDYFNASHISTKRSNRTYIATQAPIPATFDDFWRVVWEQDVRVIVMLSAETEGGQRKSHPYWIPDTYGIMKLKAISEKKFALASNASLNAATPSNFQSPLLTPQPERSTPRRQRAVTHMNPFGMQDSAKESPDEVPYVVVRTMTLSNTSQPFQPMREISQLHYSSWPDFGAPAHPADLLSLVELSNNLIRKYDGTSDGDANLPASLGERPLVVHCSAGCGRTGTFCTVDSVIDMLKQQRLAQKASQSIEEGNEMEVDGEAWLYNDEEDLIARTVNDFRHQRLSMVQTLRQYVLCYETILEWLVKEMPEKFRRESLRRSYGG</sequence>
<dbReference type="SMART" id="SM00194">
    <property type="entry name" value="PTPc"/>
    <property type="match status" value="1"/>
</dbReference>
<feature type="compositionally biased region" description="Polar residues" evidence="3">
    <location>
        <begin position="661"/>
        <end position="675"/>
    </location>
</feature>
<dbReference type="InterPro" id="IPR000242">
    <property type="entry name" value="PTP_cat"/>
</dbReference>
<dbReference type="Gene3D" id="3.90.190.10">
    <property type="entry name" value="Protein tyrosine phosphatase superfamily"/>
    <property type="match status" value="1"/>
</dbReference>
<feature type="region of interest" description="Disordered" evidence="3">
    <location>
        <begin position="661"/>
        <end position="682"/>
    </location>
</feature>
<dbReference type="SUPFAM" id="SSF52821">
    <property type="entry name" value="Rhodanese/Cell cycle control phosphatase"/>
    <property type="match status" value="1"/>
</dbReference>
<dbReference type="EC" id="3.1.3.48" evidence="2"/>
<dbReference type="SUPFAM" id="SSF52799">
    <property type="entry name" value="(Phosphotyrosine protein) phosphatases II"/>
    <property type="match status" value="1"/>
</dbReference>
<dbReference type="Gene3D" id="3.40.250.10">
    <property type="entry name" value="Rhodanese-like domain"/>
    <property type="match status" value="1"/>
</dbReference>
<feature type="domain" description="Tyrosine specific protein phosphatases" evidence="5">
    <location>
        <begin position="747"/>
        <end position="860"/>
    </location>
</feature>
<dbReference type="EMBL" id="CAJPDQ010000016">
    <property type="protein sequence ID" value="CAF9921102.1"/>
    <property type="molecule type" value="Genomic_DNA"/>
</dbReference>
<protein>
    <recommendedName>
        <fullName evidence="2">protein-tyrosine-phosphatase</fullName>
        <ecNumber evidence="2">3.1.3.48</ecNumber>
    </recommendedName>
</protein>
<gene>
    <name evidence="7" type="ORF">GOMPHAMPRED_002229</name>
</gene>